<dbReference type="Gramene" id="Ma03_t05000.1">
    <property type="protein sequence ID" value="Ma03_p05000.1"/>
    <property type="gene ID" value="Ma03_g05000"/>
</dbReference>
<protein>
    <submittedName>
        <fullName evidence="2">(wild Malaysian banana) hypothetical protein</fullName>
    </submittedName>
</protein>
<gene>
    <name evidence="2" type="ORF">GSMUA_207860.1</name>
</gene>
<reference evidence="2" key="1">
    <citation type="submission" date="2021-03" db="EMBL/GenBank/DDBJ databases">
        <authorList>
            <consortium name="Genoscope - CEA"/>
            <person name="William W."/>
        </authorList>
    </citation>
    <scope>NUCLEOTIDE SEQUENCE</scope>
    <source>
        <strain evidence="2">Doubled-haploid Pahang</strain>
    </source>
</reference>
<evidence type="ECO:0000313" key="4">
    <source>
        <dbReference type="Proteomes" id="UP000012960"/>
    </source>
</evidence>
<organism evidence="3 4">
    <name type="scientific">Musa acuminata subsp. malaccensis</name>
    <name type="common">Wild banana</name>
    <name type="synonym">Musa malaccensis</name>
    <dbReference type="NCBI Taxonomy" id="214687"/>
    <lineage>
        <taxon>Eukaryota</taxon>
        <taxon>Viridiplantae</taxon>
        <taxon>Streptophyta</taxon>
        <taxon>Embryophyta</taxon>
        <taxon>Tracheophyta</taxon>
        <taxon>Spermatophyta</taxon>
        <taxon>Magnoliopsida</taxon>
        <taxon>Liliopsida</taxon>
        <taxon>Zingiberales</taxon>
        <taxon>Musaceae</taxon>
        <taxon>Musa</taxon>
    </lineage>
</organism>
<feature type="compositionally biased region" description="Low complexity" evidence="1">
    <location>
        <begin position="97"/>
        <end position="108"/>
    </location>
</feature>
<sequence>MSFLRKHIGFSPRYNFWRLQNGLEENEESQRKVLKPAREQEGESDQTSADLRLSSLSTALSNPFTPLQISAGGFSSDIAHIPVTGNPNAFALAPSFSRLASSSSSEPSKQAGNGEDSSQKRTFDSESTSHTYKCLPI</sequence>
<dbReference type="InParanoid" id="A0A804I8K3"/>
<accession>A0A804I8K3</accession>
<evidence type="ECO:0000313" key="3">
    <source>
        <dbReference type="EnsemblPlants" id="Ma03_p05000.1"/>
    </source>
</evidence>
<dbReference type="EnsemblPlants" id="Ma03_t05000.1">
    <property type="protein sequence ID" value="Ma03_p05000.1"/>
    <property type="gene ID" value="Ma03_g05000"/>
</dbReference>
<feature type="region of interest" description="Disordered" evidence="1">
    <location>
        <begin position="97"/>
        <end position="137"/>
    </location>
</feature>
<dbReference type="Proteomes" id="UP000012960">
    <property type="component" value="Unplaced"/>
</dbReference>
<name>A0A804I8K3_MUSAM</name>
<dbReference type="AlphaFoldDB" id="A0A804I8K3"/>
<dbReference type="EMBL" id="HG996468">
    <property type="protein sequence ID" value="CAG1849200.1"/>
    <property type="molecule type" value="Genomic_DNA"/>
</dbReference>
<feature type="region of interest" description="Disordered" evidence="1">
    <location>
        <begin position="25"/>
        <end position="49"/>
    </location>
</feature>
<evidence type="ECO:0000313" key="2">
    <source>
        <dbReference type="EMBL" id="CAG1849200.1"/>
    </source>
</evidence>
<evidence type="ECO:0000256" key="1">
    <source>
        <dbReference type="SAM" id="MobiDB-lite"/>
    </source>
</evidence>
<feature type="compositionally biased region" description="Basic and acidic residues" evidence="1">
    <location>
        <begin position="28"/>
        <end position="41"/>
    </location>
</feature>
<proteinExistence type="predicted"/>
<reference evidence="3" key="2">
    <citation type="submission" date="2021-05" db="UniProtKB">
        <authorList>
            <consortium name="EnsemblPlants"/>
        </authorList>
    </citation>
    <scope>IDENTIFICATION</scope>
    <source>
        <strain evidence="3">subsp. malaccensis</strain>
    </source>
</reference>
<keyword evidence="4" id="KW-1185">Reference proteome</keyword>